<dbReference type="RefSeq" id="XP_064656859.1">
    <property type="nucleotide sequence ID" value="XM_064805017.1"/>
</dbReference>
<sequence>MSAKRTLRRFNQGYRSDENGAARGVSTSTRGKAKNSRGANRGRSEQVVVDRAAINGGGGSTQRAESPDPWPRVAPGDGSRFEGHDMHMDQEDGPIPRVPPGAKDHRSVDDSYKAPVELREREVGIVW</sequence>
<reference evidence="2 3" key="1">
    <citation type="submission" date="2023-08" db="EMBL/GenBank/DDBJ databases">
        <title>Black Yeasts Isolated from many extreme environments.</title>
        <authorList>
            <person name="Coleine C."/>
            <person name="Stajich J.E."/>
            <person name="Selbmann L."/>
        </authorList>
    </citation>
    <scope>NUCLEOTIDE SEQUENCE [LARGE SCALE GENOMIC DNA]</scope>
    <source>
        <strain evidence="2 3">CCFEE 5935</strain>
    </source>
</reference>
<organism evidence="2 3">
    <name type="scientific">Saxophila tyrrhenica</name>
    <dbReference type="NCBI Taxonomy" id="1690608"/>
    <lineage>
        <taxon>Eukaryota</taxon>
        <taxon>Fungi</taxon>
        <taxon>Dikarya</taxon>
        <taxon>Ascomycota</taxon>
        <taxon>Pezizomycotina</taxon>
        <taxon>Dothideomycetes</taxon>
        <taxon>Dothideomycetidae</taxon>
        <taxon>Mycosphaerellales</taxon>
        <taxon>Extremaceae</taxon>
        <taxon>Saxophila</taxon>
    </lineage>
</organism>
<feature type="region of interest" description="Disordered" evidence="1">
    <location>
        <begin position="1"/>
        <end position="113"/>
    </location>
</feature>
<accession>A0AAV9P306</accession>
<evidence type="ECO:0000313" key="2">
    <source>
        <dbReference type="EMBL" id="KAK5167051.1"/>
    </source>
</evidence>
<evidence type="ECO:0000256" key="1">
    <source>
        <dbReference type="SAM" id="MobiDB-lite"/>
    </source>
</evidence>
<dbReference type="Proteomes" id="UP001337655">
    <property type="component" value="Unassembled WGS sequence"/>
</dbReference>
<gene>
    <name evidence="2" type="ORF">LTR77_007780</name>
</gene>
<proteinExistence type="predicted"/>
<dbReference type="AlphaFoldDB" id="A0AAV9P306"/>
<feature type="compositionally biased region" description="Basic and acidic residues" evidence="1">
    <location>
        <begin position="102"/>
        <end position="113"/>
    </location>
</feature>
<name>A0AAV9P306_9PEZI</name>
<protein>
    <submittedName>
        <fullName evidence="2">Uncharacterized protein</fullName>
    </submittedName>
</protein>
<dbReference type="GeneID" id="89929116"/>
<dbReference type="EMBL" id="JAVRRT010000012">
    <property type="protein sequence ID" value="KAK5167051.1"/>
    <property type="molecule type" value="Genomic_DNA"/>
</dbReference>
<feature type="compositionally biased region" description="Basic and acidic residues" evidence="1">
    <location>
        <begin position="79"/>
        <end position="90"/>
    </location>
</feature>
<evidence type="ECO:0000313" key="3">
    <source>
        <dbReference type="Proteomes" id="UP001337655"/>
    </source>
</evidence>
<keyword evidence="3" id="KW-1185">Reference proteome</keyword>
<comment type="caution">
    <text evidence="2">The sequence shown here is derived from an EMBL/GenBank/DDBJ whole genome shotgun (WGS) entry which is preliminary data.</text>
</comment>